<comment type="caution">
    <text evidence="6">The sequence shown here is derived from an EMBL/GenBank/DDBJ whole genome shotgun (WGS) entry which is preliminary data.</text>
</comment>
<gene>
    <name evidence="6" type="ORF">BKCO1_40001</name>
</gene>
<dbReference type="PANTHER" id="PTHR48105">
    <property type="entry name" value="THIOREDOXIN REDUCTASE 1-RELATED-RELATED"/>
    <property type="match status" value="1"/>
</dbReference>
<dbReference type="InterPro" id="IPR023753">
    <property type="entry name" value="FAD/NAD-binding_dom"/>
</dbReference>
<dbReference type="SUPFAM" id="SSF51905">
    <property type="entry name" value="FAD/NAD(P)-binding domain"/>
    <property type="match status" value="1"/>
</dbReference>
<protein>
    <submittedName>
        <fullName evidence="6">Sulphydryl oxidase</fullName>
    </submittedName>
</protein>
<evidence type="ECO:0000256" key="3">
    <source>
        <dbReference type="ARBA" id="ARBA00023002"/>
    </source>
</evidence>
<keyword evidence="7" id="KW-1185">Reference proteome</keyword>
<dbReference type="Proteomes" id="UP000183809">
    <property type="component" value="Unassembled WGS sequence"/>
</dbReference>
<keyword evidence="4" id="KW-0732">Signal</keyword>
<keyword evidence="2" id="KW-0285">Flavoprotein</keyword>
<evidence type="ECO:0000259" key="5">
    <source>
        <dbReference type="Pfam" id="PF07992"/>
    </source>
</evidence>
<reference evidence="6 7" key="1">
    <citation type="submission" date="2016-10" db="EMBL/GenBank/DDBJ databases">
        <title>Proteomics and genomics reveal pathogen-plant mechanisms compatible with a hemibiotrophic lifestyle of Diplodia corticola.</title>
        <authorList>
            <person name="Fernandes I."/>
            <person name="De Jonge R."/>
            <person name="Van De Peer Y."/>
            <person name="Devreese B."/>
            <person name="Alves A."/>
            <person name="Esteves A.C."/>
        </authorList>
    </citation>
    <scope>NUCLEOTIDE SEQUENCE [LARGE SCALE GENOMIC DNA]</scope>
    <source>
        <strain evidence="6 7">CBS 112549</strain>
    </source>
</reference>
<dbReference type="OrthoDB" id="10260355at2759"/>
<evidence type="ECO:0000313" key="7">
    <source>
        <dbReference type="Proteomes" id="UP000183809"/>
    </source>
</evidence>
<dbReference type="GO" id="GO:0097237">
    <property type="term" value="P:cellular response to toxic substance"/>
    <property type="evidence" value="ECO:0007669"/>
    <property type="project" value="UniProtKB-ARBA"/>
</dbReference>
<dbReference type="PRINTS" id="PR00469">
    <property type="entry name" value="PNDRDTASEII"/>
</dbReference>
<dbReference type="PRINTS" id="PR00368">
    <property type="entry name" value="FADPNR"/>
</dbReference>
<feature type="signal peptide" evidence="4">
    <location>
        <begin position="1"/>
        <end position="20"/>
    </location>
</feature>
<evidence type="ECO:0000256" key="2">
    <source>
        <dbReference type="ARBA" id="ARBA00022630"/>
    </source>
</evidence>
<evidence type="ECO:0000313" key="6">
    <source>
        <dbReference type="EMBL" id="OJD38665.1"/>
    </source>
</evidence>
<dbReference type="EMBL" id="MNUE01000004">
    <property type="protein sequence ID" value="OJD38665.1"/>
    <property type="molecule type" value="Genomic_DNA"/>
</dbReference>
<evidence type="ECO:0000256" key="1">
    <source>
        <dbReference type="ARBA" id="ARBA00009333"/>
    </source>
</evidence>
<feature type="chain" id="PRO_5012385437" evidence="4">
    <location>
        <begin position="21"/>
        <end position="409"/>
    </location>
</feature>
<name>A0A1J9RE27_9PEZI</name>
<dbReference type="InterPro" id="IPR050097">
    <property type="entry name" value="Ferredoxin-NADP_redctase_2"/>
</dbReference>
<dbReference type="Pfam" id="PF07992">
    <property type="entry name" value="Pyr_redox_2"/>
    <property type="match status" value="1"/>
</dbReference>
<proteinExistence type="inferred from homology"/>
<dbReference type="STRING" id="236234.A0A1J9RE27"/>
<accession>A0A1J9RE27</accession>
<feature type="domain" description="FAD/NAD(P)-binding" evidence="5">
    <location>
        <begin position="30"/>
        <end position="353"/>
    </location>
</feature>
<comment type="similarity">
    <text evidence="1">Belongs to the class-II pyridine nucleotide-disulfide oxidoreductase family.</text>
</comment>
<dbReference type="AlphaFoldDB" id="A0A1J9RE27"/>
<organism evidence="6 7">
    <name type="scientific">Diplodia corticola</name>
    <dbReference type="NCBI Taxonomy" id="236234"/>
    <lineage>
        <taxon>Eukaryota</taxon>
        <taxon>Fungi</taxon>
        <taxon>Dikarya</taxon>
        <taxon>Ascomycota</taxon>
        <taxon>Pezizomycotina</taxon>
        <taxon>Dothideomycetes</taxon>
        <taxon>Dothideomycetes incertae sedis</taxon>
        <taxon>Botryosphaeriales</taxon>
        <taxon>Botryosphaeriaceae</taxon>
        <taxon>Diplodia</taxon>
    </lineage>
</organism>
<keyword evidence="3" id="KW-0560">Oxidoreductase</keyword>
<dbReference type="Gene3D" id="3.50.50.60">
    <property type="entry name" value="FAD/NAD(P)-binding domain"/>
    <property type="match status" value="2"/>
</dbReference>
<dbReference type="RefSeq" id="XP_020134276.1">
    <property type="nucleotide sequence ID" value="XM_020275515.1"/>
</dbReference>
<sequence>MVPPRSLLHLALAALSSAAALPRQAQEPTYDAIIIGGGPSGLGALSGLARVRRNVLLIDSAEYRNADTRHMHDVLGFDGVTPAYFRWAAREQISHYETVTFTNGTVESIVSSSNSSSSPLFTVTSRPLSNDTSSTTTTHLARRIVLATGLRDLLPGTPGVAESWGRGLFWCPWCDGHEHADQPLGILAPLSEVPAMVREMRTLNTDVVAFVNGSDTAAGRAETATAESGSDWEEYLRLLGVRVENRTITAVERLKDGGVANDAVSDPSLPTAAEYDAFRVHFGEGEPVERAALFASFAKEQRSDVGERLGVDLIAGRLFANQSASLLTNVPGVWAVGDANSDNSTNVPHALYTGKRAAVSLHVNLEREDAKALLAGEVSKRGAELDARSVWEEMNGEPGDVLYAGPFEQ</sequence>
<dbReference type="InterPro" id="IPR036188">
    <property type="entry name" value="FAD/NAD-bd_sf"/>
</dbReference>
<dbReference type="GO" id="GO:0016491">
    <property type="term" value="F:oxidoreductase activity"/>
    <property type="evidence" value="ECO:0007669"/>
    <property type="project" value="UniProtKB-KW"/>
</dbReference>
<dbReference type="GeneID" id="31015776"/>
<evidence type="ECO:0000256" key="4">
    <source>
        <dbReference type="SAM" id="SignalP"/>
    </source>
</evidence>